<reference evidence="5 6" key="1">
    <citation type="submission" date="2023-10" db="EMBL/GenBank/DDBJ databases">
        <title>Saccharopolyspora sp. nov., isolated from mangrove soil.</title>
        <authorList>
            <person name="Lu Y."/>
            <person name="Liu W."/>
        </authorList>
    </citation>
    <scope>NUCLEOTIDE SEQUENCE [LARGE SCALE GENOMIC DNA]</scope>
    <source>
        <strain evidence="5 6">S2-29</strain>
    </source>
</reference>
<dbReference type="InterPro" id="IPR050679">
    <property type="entry name" value="Bact_HTH_transcr_reg"/>
</dbReference>
<proteinExistence type="predicted"/>
<evidence type="ECO:0000313" key="6">
    <source>
        <dbReference type="Proteomes" id="UP001327093"/>
    </source>
</evidence>
<dbReference type="Pfam" id="PF00392">
    <property type="entry name" value="GntR"/>
    <property type="match status" value="1"/>
</dbReference>
<accession>A0ABU6A9P0</accession>
<name>A0ABU6A9P0_9PSEU</name>
<gene>
    <name evidence="5" type="ORF">R4I43_11705</name>
</gene>
<dbReference type="InterPro" id="IPR036388">
    <property type="entry name" value="WH-like_DNA-bd_sf"/>
</dbReference>
<dbReference type="SMART" id="SM00345">
    <property type="entry name" value="HTH_GNTR"/>
    <property type="match status" value="1"/>
</dbReference>
<dbReference type="SUPFAM" id="SSF46785">
    <property type="entry name" value="Winged helix' DNA-binding domain"/>
    <property type="match status" value="1"/>
</dbReference>
<dbReference type="InterPro" id="IPR036390">
    <property type="entry name" value="WH_DNA-bd_sf"/>
</dbReference>
<keyword evidence="6" id="KW-1185">Reference proteome</keyword>
<evidence type="ECO:0000256" key="1">
    <source>
        <dbReference type="ARBA" id="ARBA00023015"/>
    </source>
</evidence>
<dbReference type="PANTHER" id="PTHR44846:SF17">
    <property type="entry name" value="GNTR-FAMILY TRANSCRIPTIONAL REGULATOR"/>
    <property type="match status" value="1"/>
</dbReference>
<dbReference type="Gene3D" id="1.10.10.10">
    <property type="entry name" value="Winged helix-like DNA-binding domain superfamily/Winged helix DNA-binding domain"/>
    <property type="match status" value="1"/>
</dbReference>
<evidence type="ECO:0000256" key="3">
    <source>
        <dbReference type="ARBA" id="ARBA00023163"/>
    </source>
</evidence>
<keyword evidence="3" id="KW-0804">Transcription</keyword>
<dbReference type="PANTHER" id="PTHR44846">
    <property type="entry name" value="MANNOSYL-D-GLYCERATE TRANSPORT/METABOLISM SYSTEM REPRESSOR MNGR-RELATED"/>
    <property type="match status" value="1"/>
</dbReference>
<organism evidence="5 6">
    <name type="scientific">Saccharopolyspora mangrovi</name>
    <dbReference type="NCBI Taxonomy" id="3082379"/>
    <lineage>
        <taxon>Bacteria</taxon>
        <taxon>Bacillati</taxon>
        <taxon>Actinomycetota</taxon>
        <taxon>Actinomycetes</taxon>
        <taxon>Pseudonocardiales</taxon>
        <taxon>Pseudonocardiaceae</taxon>
        <taxon>Saccharopolyspora</taxon>
    </lineage>
</organism>
<dbReference type="CDD" id="cd07377">
    <property type="entry name" value="WHTH_GntR"/>
    <property type="match status" value="1"/>
</dbReference>
<dbReference type="RefSeq" id="WP_324265602.1">
    <property type="nucleotide sequence ID" value="NZ_JAWLNX010000006.1"/>
</dbReference>
<protein>
    <submittedName>
        <fullName evidence="5">GntR family transcriptional regulator</fullName>
    </submittedName>
</protein>
<feature type="domain" description="HTH gntR-type" evidence="4">
    <location>
        <begin position="10"/>
        <end position="78"/>
    </location>
</feature>
<dbReference type="PROSITE" id="PS50949">
    <property type="entry name" value="HTH_GNTR"/>
    <property type="match status" value="1"/>
</dbReference>
<sequence length="120" mass="13248">MGKVDPDDPRPPYQQIADDLRSEIRSGELAAGQRLPRQSDLVSRYDVALGTVKSALAVLRDEGLIVSRKGEGAWVRREALDEPQDEEAAPDAASMLAEVLDRLEVINERLTSIEKRLPQG</sequence>
<dbReference type="Proteomes" id="UP001327093">
    <property type="component" value="Unassembled WGS sequence"/>
</dbReference>
<evidence type="ECO:0000313" key="5">
    <source>
        <dbReference type="EMBL" id="MEB3368070.1"/>
    </source>
</evidence>
<keyword evidence="1" id="KW-0805">Transcription regulation</keyword>
<evidence type="ECO:0000259" key="4">
    <source>
        <dbReference type="PROSITE" id="PS50949"/>
    </source>
</evidence>
<comment type="caution">
    <text evidence="5">The sequence shown here is derived from an EMBL/GenBank/DDBJ whole genome shotgun (WGS) entry which is preliminary data.</text>
</comment>
<dbReference type="EMBL" id="JAWLNX010000006">
    <property type="protein sequence ID" value="MEB3368070.1"/>
    <property type="molecule type" value="Genomic_DNA"/>
</dbReference>
<dbReference type="InterPro" id="IPR000524">
    <property type="entry name" value="Tscrpt_reg_HTH_GntR"/>
</dbReference>
<evidence type="ECO:0000256" key="2">
    <source>
        <dbReference type="ARBA" id="ARBA00023125"/>
    </source>
</evidence>
<keyword evidence="2" id="KW-0238">DNA-binding</keyword>